<keyword evidence="6" id="KW-1185">Reference proteome</keyword>
<gene>
    <name evidence="5" type="ORF">ACFQ33_12220</name>
</gene>
<evidence type="ECO:0000256" key="2">
    <source>
        <dbReference type="ARBA" id="ARBA00022679"/>
    </source>
</evidence>
<dbReference type="EC" id="2.3.1.-" evidence="5"/>
<keyword evidence="4 5" id="KW-0012">Acyltransferase</keyword>
<dbReference type="InterPro" id="IPR018357">
    <property type="entry name" value="Hexapep_transf_CS"/>
</dbReference>
<dbReference type="PANTHER" id="PTHR43300:SF11">
    <property type="entry name" value="ACETYLTRANSFERASE RV3034C-RELATED"/>
    <property type="match status" value="1"/>
</dbReference>
<accession>A0ABW3YXL7</accession>
<dbReference type="Gene3D" id="2.160.10.10">
    <property type="entry name" value="Hexapeptide repeat proteins"/>
    <property type="match status" value="1"/>
</dbReference>
<dbReference type="RefSeq" id="WP_374839071.1">
    <property type="nucleotide sequence ID" value="NZ_JBHEEW010000008.1"/>
</dbReference>
<evidence type="ECO:0000256" key="3">
    <source>
        <dbReference type="ARBA" id="ARBA00022737"/>
    </source>
</evidence>
<evidence type="ECO:0000256" key="4">
    <source>
        <dbReference type="ARBA" id="ARBA00023315"/>
    </source>
</evidence>
<evidence type="ECO:0000313" key="5">
    <source>
        <dbReference type="EMBL" id="MFD1328658.1"/>
    </source>
</evidence>
<dbReference type="InterPro" id="IPR001451">
    <property type="entry name" value="Hexapep"/>
</dbReference>
<evidence type="ECO:0000313" key="6">
    <source>
        <dbReference type="Proteomes" id="UP001597173"/>
    </source>
</evidence>
<name>A0ABW3YXL7_MYCRA</name>
<dbReference type="Pfam" id="PF00132">
    <property type="entry name" value="Hexapep"/>
    <property type="match status" value="1"/>
</dbReference>
<keyword evidence="2 5" id="KW-0808">Transferase</keyword>
<dbReference type="PROSITE" id="PS00101">
    <property type="entry name" value="HEXAPEP_TRANSFERASES"/>
    <property type="match status" value="1"/>
</dbReference>
<dbReference type="InterPro" id="IPR011004">
    <property type="entry name" value="Trimer_LpxA-like_sf"/>
</dbReference>
<protein>
    <submittedName>
        <fullName evidence="5">CatB-related O-acetyltransferase</fullName>
        <ecNumber evidence="5">2.3.1.-</ecNumber>
    </submittedName>
</protein>
<proteinExistence type="inferred from homology"/>
<keyword evidence="3" id="KW-0677">Repeat</keyword>
<sequence>MEIVAGDESWAVDFRRSARFPQVPAFEDHWLGAPSRRGSKAMAPFRKLRTRLGLRKKPAALPHGVTIGRYTYGLTPAHFHGSSFECQVHIGDFCSVAEHVVFVQMADHDLSRISSFPLARRVFGSTESNVTTKGPITVGHDVWIGRNALILSGVTIGHGAVIGAGAVVAKDVPPYAIAVGNPAQVVKYRFSPEEIALLLRVQWWSWDDATLQSLRALLTGRSEAFIEHFAALSRDADG</sequence>
<comment type="similarity">
    <text evidence="1">Belongs to the transferase hexapeptide repeat family.</text>
</comment>
<evidence type="ECO:0000256" key="1">
    <source>
        <dbReference type="ARBA" id="ARBA00007274"/>
    </source>
</evidence>
<dbReference type="GO" id="GO:0016746">
    <property type="term" value="F:acyltransferase activity"/>
    <property type="evidence" value="ECO:0007669"/>
    <property type="project" value="UniProtKB-KW"/>
</dbReference>
<dbReference type="EMBL" id="JBHTNF010000006">
    <property type="protein sequence ID" value="MFD1328658.1"/>
    <property type="molecule type" value="Genomic_DNA"/>
</dbReference>
<dbReference type="Proteomes" id="UP001597173">
    <property type="component" value="Unassembled WGS sequence"/>
</dbReference>
<organism evidence="5 6">
    <name type="scientific">Mycoplana ramosa</name>
    <name type="common">Mycoplana bullata</name>
    <dbReference type="NCBI Taxonomy" id="40837"/>
    <lineage>
        <taxon>Bacteria</taxon>
        <taxon>Pseudomonadati</taxon>
        <taxon>Pseudomonadota</taxon>
        <taxon>Alphaproteobacteria</taxon>
        <taxon>Hyphomicrobiales</taxon>
        <taxon>Rhizobiaceae</taxon>
        <taxon>Mycoplana</taxon>
    </lineage>
</organism>
<dbReference type="CDD" id="cd03349">
    <property type="entry name" value="LbH_XAT"/>
    <property type="match status" value="1"/>
</dbReference>
<dbReference type="InterPro" id="IPR050179">
    <property type="entry name" value="Trans_hexapeptide_repeat"/>
</dbReference>
<dbReference type="PANTHER" id="PTHR43300">
    <property type="entry name" value="ACETYLTRANSFERASE"/>
    <property type="match status" value="1"/>
</dbReference>
<dbReference type="SUPFAM" id="SSF51161">
    <property type="entry name" value="Trimeric LpxA-like enzymes"/>
    <property type="match status" value="1"/>
</dbReference>
<comment type="caution">
    <text evidence="5">The sequence shown here is derived from an EMBL/GenBank/DDBJ whole genome shotgun (WGS) entry which is preliminary data.</text>
</comment>
<reference evidence="6" key="1">
    <citation type="journal article" date="2019" name="Int. J. Syst. Evol. Microbiol.">
        <title>The Global Catalogue of Microorganisms (GCM) 10K type strain sequencing project: providing services to taxonomists for standard genome sequencing and annotation.</title>
        <authorList>
            <consortium name="The Broad Institute Genomics Platform"/>
            <consortium name="The Broad Institute Genome Sequencing Center for Infectious Disease"/>
            <person name="Wu L."/>
            <person name="Ma J."/>
        </authorList>
    </citation>
    <scope>NUCLEOTIDE SEQUENCE [LARGE SCALE GENOMIC DNA]</scope>
    <source>
        <strain evidence="6">CCUG 55609</strain>
    </source>
</reference>